<gene>
    <name evidence="2" type="ORF">KK097_07935</name>
</gene>
<organism evidence="2 3">
    <name type="scientific">Curtobacterium aurantiacum</name>
    <dbReference type="NCBI Taxonomy" id="3236919"/>
    <lineage>
        <taxon>Bacteria</taxon>
        <taxon>Bacillati</taxon>
        <taxon>Actinomycetota</taxon>
        <taxon>Actinomycetes</taxon>
        <taxon>Micrococcales</taxon>
        <taxon>Microbacteriaceae</taxon>
        <taxon>Curtobacterium</taxon>
    </lineage>
</organism>
<keyword evidence="1" id="KW-0472">Membrane</keyword>
<keyword evidence="3" id="KW-1185">Reference proteome</keyword>
<sequence>MTGEHVLEPSHGKPVLVRGNRMVPVAWTLLSTGVVAAGAWLACSDDVFGGAWFTRVWCSALLMFFGLLGLFLAVTTIRTRVKVFPDRLEATINLRRTRTIRPGELAHFRASGKGNDVISAATARGRRGFESNRFHRHYDVLNAWLDRHGGEPWAQHQAFFSKLTHRTKPKPVRNATSMLTIVAFYLFTLAMFPGLFVMDAYDSAHRERVTCTVTSAEAVTLSSRSAKGVGASYAGVGFDTSDCGRLTYSKTISFGNQDAFARRYDRALGPYAFTVGGASFWVREHAPWVPLAPEVYGVSEPG</sequence>
<reference evidence="2 3" key="1">
    <citation type="submission" date="2021-05" db="EMBL/GenBank/DDBJ databases">
        <title>Whole genome sequence of Curtobacterium flaccumfaciens pv. flaccumfaciens strain CFBP 8819.</title>
        <authorList>
            <person name="Osdaghi E."/>
            <person name="Taghouti G."/>
            <person name="Portier P."/>
            <person name="Fazliarab A."/>
            <person name="Taghavi S.M."/>
            <person name="Briand M."/>
            <person name="Le-Saux M."/>
            <person name="Jacques M.-A."/>
        </authorList>
    </citation>
    <scope>NUCLEOTIDE SEQUENCE [LARGE SCALE GENOMIC DNA]</scope>
    <source>
        <strain evidence="2 3">CFBP 8819</strain>
    </source>
</reference>
<evidence type="ECO:0000313" key="2">
    <source>
        <dbReference type="EMBL" id="MBT1587744.1"/>
    </source>
</evidence>
<dbReference type="EMBL" id="JAHEWS010000009">
    <property type="protein sequence ID" value="MBT1587744.1"/>
    <property type="molecule type" value="Genomic_DNA"/>
</dbReference>
<comment type="caution">
    <text evidence="2">The sequence shown here is derived from an EMBL/GenBank/DDBJ whole genome shotgun (WGS) entry which is preliminary data.</text>
</comment>
<feature type="transmembrane region" description="Helical" evidence="1">
    <location>
        <begin position="54"/>
        <end position="77"/>
    </location>
</feature>
<evidence type="ECO:0000313" key="3">
    <source>
        <dbReference type="Proteomes" id="UP001519641"/>
    </source>
</evidence>
<feature type="transmembrane region" description="Helical" evidence="1">
    <location>
        <begin position="22"/>
        <end position="42"/>
    </location>
</feature>
<proteinExistence type="predicted"/>
<dbReference type="Proteomes" id="UP001519641">
    <property type="component" value="Unassembled WGS sequence"/>
</dbReference>
<accession>A0ABS5VE15</accession>
<keyword evidence="1" id="KW-0812">Transmembrane</keyword>
<feature type="transmembrane region" description="Helical" evidence="1">
    <location>
        <begin position="175"/>
        <end position="198"/>
    </location>
</feature>
<evidence type="ECO:0008006" key="4">
    <source>
        <dbReference type="Google" id="ProtNLM"/>
    </source>
</evidence>
<keyword evidence="1" id="KW-1133">Transmembrane helix</keyword>
<evidence type="ECO:0000256" key="1">
    <source>
        <dbReference type="SAM" id="Phobius"/>
    </source>
</evidence>
<protein>
    <recommendedName>
        <fullName evidence="4">DUF3592 domain-containing protein</fullName>
    </recommendedName>
</protein>
<dbReference type="RefSeq" id="WP_214544275.1">
    <property type="nucleotide sequence ID" value="NZ_JAHEWS010000009.1"/>
</dbReference>
<name>A0ABS5VE15_9MICO</name>